<organism evidence="1 2">
    <name type="scientific">Acaulospora colombiana</name>
    <dbReference type="NCBI Taxonomy" id="27376"/>
    <lineage>
        <taxon>Eukaryota</taxon>
        <taxon>Fungi</taxon>
        <taxon>Fungi incertae sedis</taxon>
        <taxon>Mucoromycota</taxon>
        <taxon>Glomeromycotina</taxon>
        <taxon>Glomeromycetes</taxon>
        <taxon>Diversisporales</taxon>
        <taxon>Acaulosporaceae</taxon>
        <taxon>Acaulospora</taxon>
    </lineage>
</organism>
<dbReference type="Proteomes" id="UP000789525">
    <property type="component" value="Unassembled WGS sequence"/>
</dbReference>
<sequence length="54" mass="5962">IEGDYWCKLGGLCHFPVWTLGGGSTFPTLAYANVERADQGRCILHSGLSTRYSR</sequence>
<comment type="caution">
    <text evidence="1">The sequence shown here is derived from an EMBL/GenBank/DDBJ whole genome shotgun (WGS) entry which is preliminary data.</text>
</comment>
<gene>
    <name evidence="1" type="ORF">ACOLOM_LOCUS11424</name>
</gene>
<feature type="non-terminal residue" evidence="1">
    <location>
        <position position="1"/>
    </location>
</feature>
<name>A0ACA9PW41_9GLOM</name>
<evidence type="ECO:0000313" key="1">
    <source>
        <dbReference type="EMBL" id="CAG8726983.1"/>
    </source>
</evidence>
<dbReference type="EMBL" id="CAJVPT010041053">
    <property type="protein sequence ID" value="CAG8726983.1"/>
    <property type="molecule type" value="Genomic_DNA"/>
</dbReference>
<proteinExistence type="predicted"/>
<evidence type="ECO:0000313" key="2">
    <source>
        <dbReference type="Proteomes" id="UP000789525"/>
    </source>
</evidence>
<keyword evidence="2" id="KW-1185">Reference proteome</keyword>
<reference evidence="1" key="1">
    <citation type="submission" date="2021-06" db="EMBL/GenBank/DDBJ databases">
        <authorList>
            <person name="Kallberg Y."/>
            <person name="Tangrot J."/>
            <person name="Rosling A."/>
        </authorList>
    </citation>
    <scope>NUCLEOTIDE SEQUENCE</scope>
    <source>
        <strain evidence="1">CL356</strain>
    </source>
</reference>
<protein>
    <submittedName>
        <fullName evidence="1">6592_t:CDS:1</fullName>
    </submittedName>
</protein>
<accession>A0ACA9PW41</accession>